<dbReference type="STRING" id="379508.A5DU02"/>
<evidence type="ECO:0000256" key="2">
    <source>
        <dbReference type="SAM" id="MobiDB-lite"/>
    </source>
</evidence>
<dbReference type="InterPro" id="IPR050742">
    <property type="entry name" value="Helicase_Restrict-Modif_Enz"/>
</dbReference>
<accession>A5DU02</accession>
<dbReference type="CDD" id="cd18799">
    <property type="entry name" value="SF2_C_EcoAI-like"/>
    <property type="match status" value="1"/>
</dbReference>
<dbReference type="GO" id="GO:0032042">
    <property type="term" value="P:mitochondrial DNA metabolic process"/>
    <property type="evidence" value="ECO:0007669"/>
    <property type="project" value="TreeGrafter"/>
</dbReference>
<dbReference type="SUPFAM" id="SSF52540">
    <property type="entry name" value="P-loop containing nucleoside triphosphate hydrolases"/>
    <property type="match status" value="1"/>
</dbReference>
<dbReference type="VEuPathDB" id="FungiDB:LELG_00838"/>
<dbReference type="InParanoid" id="A5DU02"/>
<dbReference type="Pfam" id="PF04851">
    <property type="entry name" value="ResIII"/>
    <property type="match status" value="1"/>
</dbReference>
<dbReference type="OrthoDB" id="16911at2759"/>
<dbReference type="PROSITE" id="PS51192">
    <property type="entry name" value="HELICASE_ATP_BIND_1"/>
    <property type="match status" value="1"/>
</dbReference>
<dbReference type="OMA" id="YMELAKD"/>
<keyword evidence="1" id="KW-0547">Nucleotide-binding</keyword>
<dbReference type="PANTHER" id="PTHR47396">
    <property type="entry name" value="TYPE I RESTRICTION ENZYME ECOKI R PROTEIN"/>
    <property type="match status" value="1"/>
</dbReference>
<dbReference type="HOGENOM" id="CLU_014765_0_0_1"/>
<dbReference type="GO" id="GO:0000403">
    <property type="term" value="F:Y-form DNA binding"/>
    <property type="evidence" value="ECO:0007669"/>
    <property type="project" value="TreeGrafter"/>
</dbReference>
<feature type="domain" description="Helicase ATP-binding" evidence="3">
    <location>
        <begin position="145"/>
        <end position="315"/>
    </location>
</feature>
<keyword evidence="1" id="KW-0067">ATP-binding</keyword>
<sequence>MKCQYHLFTYNSKMKIAPTLSTNAFLLYKYMRSACILYNLRNYSSKQLANKVFHVPHEDDIAHVASPRLDAIKTTSSSLPPLRPPPSLLTLSRPLNTLPLLRPLQEESKNDLPNTNSELQQLLSRTTPAFKLRDYQVQAIEAIKLALDQGIRRPAVVVATGGGKTVIFSNLIRELLDMLRTETTKSQSQNKRILVLAHTEELIKQAVQKIKAINPELNVRIEMRSARSKDTDDVVVASVMSIKHPRRLARFDPAHFTSIIIDECHHAPAATYQKILNHFGALLHDLHLSVIGFTATLSRFDKRSLGVIFDKVVFQRSLLTMIEAGELVKPVIHRPLVANLNLESVKRQGSDYDTENLYNAMSAVGFNDKAVLSYMRLVEQTACKSTLIFCVNVQHCWELCSTLQSHGINAQYVTGETSKSERAAIVEDFKLGKIPVLCNVEVFTEGTDIPNIDSIILARPTLSRTLVTQSIGRGLRLHKNKTCCHVVDLVDNTIEGIDVLPSLDGDHSQVSSAKANNKEKAKETLESDQVLGQDASKSPRTMTFAERELAVKRILKLHNGKVLTLGEAVNPSSLNYMFQNDDVVGKFMLKNRLPWTMMGYHSKWGLPGRDDRYFILRKMKTDNSNLNSFELSEHRHGSHEAKMIYKDENLLKVLQQLEKEYPFDVKYAELCNNWARRATKKQVAWLLTRLEKNMQAFIREKRMDITLEGFAQRVSHVLSQERLALLTRLFFALRVDEPTYYGKAKINQIMKKAAYSHKDY</sequence>
<dbReference type="GO" id="GO:0061749">
    <property type="term" value="F:forked DNA-dependent helicase activity"/>
    <property type="evidence" value="ECO:0007669"/>
    <property type="project" value="TreeGrafter"/>
</dbReference>
<dbReference type="InterPro" id="IPR027417">
    <property type="entry name" value="P-loop_NTPase"/>
</dbReference>
<dbReference type="InterPro" id="IPR006935">
    <property type="entry name" value="Helicase/UvrB_N"/>
</dbReference>
<evidence type="ECO:0008006" key="7">
    <source>
        <dbReference type="Google" id="ProtNLM"/>
    </source>
</evidence>
<dbReference type="SMART" id="SM00487">
    <property type="entry name" value="DEXDc"/>
    <property type="match status" value="1"/>
</dbReference>
<dbReference type="Proteomes" id="UP000001996">
    <property type="component" value="Unassembled WGS sequence"/>
</dbReference>
<feature type="region of interest" description="Disordered" evidence="2">
    <location>
        <begin position="507"/>
        <end position="538"/>
    </location>
</feature>
<dbReference type="CDD" id="cd18032">
    <property type="entry name" value="DEXHc_RE_I_III_res"/>
    <property type="match status" value="1"/>
</dbReference>
<organism evidence="5 6">
    <name type="scientific">Lodderomyces elongisporus (strain ATCC 11503 / CBS 2605 / JCM 1781 / NBRC 1676 / NRRL YB-4239)</name>
    <name type="common">Yeast</name>
    <name type="synonym">Saccharomyces elongisporus</name>
    <dbReference type="NCBI Taxonomy" id="379508"/>
    <lineage>
        <taxon>Eukaryota</taxon>
        <taxon>Fungi</taxon>
        <taxon>Dikarya</taxon>
        <taxon>Ascomycota</taxon>
        <taxon>Saccharomycotina</taxon>
        <taxon>Pichiomycetes</taxon>
        <taxon>Debaryomycetaceae</taxon>
        <taxon>Candida/Lodderomyces clade</taxon>
        <taxon>Lodderomyces</taxon>
    </lineage>
</organism>
<gene>
    <name evidence="5" type="ORF">LELG_00838</name>
</gene>
<keyword evidence="1" id="KW-0378">Hydrolase</keyword>
<keyword evidence="6" id="KW-1185">Reference proteome</keyword>
<dbReference type="EMBL" id="CH981524">
    <property type="protein sequence ID" value="EDK42660.1"/>
    <property type="molecule type" value="Genomic_DNA"/>
</dbReference>
<dbReference type="PANTHER" id="PTHR47396:SF1">
    <property type="entry name" value="ATP-DEPENDENT HELICASE IRC3-RELATED"/>
    <property type="match status" value="1"/>
</dbReference>
<evidence type="ECO:0000313" key="6">
    <source>
        <dbReference type="Proteomes" id="UP000001996"/>
    </source>
</evidence>
<dbReference type="eggNOG" id="ENOG502QT4U">
    <property type="taxonomic scope" value="Eukaryota"/>
</dbReference>
<dbReference type="Pfam" id="PF00271">
    <property type="entry name" value="Helicase_C"/>
    <property type="match status" value="1"/>
</dbReference>
<dbReference type="SMART" id="SM00490">
    <property type="entry name" value="HELICc"/>
    <property type="match status" value="1"/>
</dbReference>
<evidence type="ECO:0000313" key="5">
    <source>
        <dbReference type="EMBL" id="EDK42660.1"/>
    </source>
</evidence>
<dbReference type="AlphaFoldDB" id="A5DU02"/>
<feature type="compositionally biased region" description="Basic and acidic residues" evidence="2">
    <location>
        <begin position="516"/>
        <end position="525"/>
    </location>
</feature>
<dbReference type="GO" id="GO:0070125">
    <property type="term" value="P:mitochondrial translational elongation"/>
    <property type="evidence" value="ECO:0007669"/>
    <property type="project" value="TreeGrafter"/>
</dbReference>
<reference evidence="5 6" key="1">
    <citation type="journal article" date="2009" name="Nature">
        <title>Evolution of pathogenicity and sexual reproduction in eight Candida genomes.</title>
        <authorList>
            <person name="Butler G."/>
            <person name="Rasmussen M.D."/>
            <person name="Lin M.F."/>
            <person name="Santos M.A."/>
            <person name="Sakthikumar S."/>
            <person name="Munro C.A."/>
            <person name="Rheinbay E."/>
            <person name="Grabherr M."/>
            <person name="Forche A."/>
            <person name="Reedy J.L."/>
            <person name="Agrafioti I."/>
            <person name="Arnaud M.B."/>
            <person name="Bates S."/>
            <person name="Brown A.J."/>
            <person name="Brunke S."/>
            <person name="Costanzo M.C."/>
            <person name="Fitzpatrick D.A."/>
            <person name="de Groot P.W."/>
            <person name="Harris D."/>
            <person name="Hoyer L.L."/>
            <person name="Hube B."/>
            <person name="Klis F.M."/>
            <person name="Kodira C."/>
            <person name="Lennard N."/>
            <person name="Logue M.E."/>
            <person name="Martin R."/>
            <person name="Neiman A.M."/>
            <person name="Nikolaou E."/>
            <person name="Quail M.A."/>
            <person name="Quinn J."/>
            <person name="Santos M.C."/>
            <person name="Schmitzberger F.F."/>
            <person name="Sherlock G."/>
            <person name="Shah P."/>
            <person name="Silverstein K.A."/>
            <person name="Skrzypek M.S."/>
            <person name="Soll D."/>
            <person name="Staggs R."/>
            <person name="Stansfield I."/>
            <person name="Stumpf M.P."/>
            <person name="Sudbery P.E."/>
            <person name="Srikantha T."/>
            <person name="Zeng Q."/>
            <person name="Berman J."/>
            <person name="Berriman M."/>
            <person name="Heitman J."/>
            <person name="Gow N.A."/>
            <person name="Lorenz M.C."/>
            <person name="Birren B.W."/>
            <person name="Kellis M."/>
            <person name="Cuomo C.A."/>
        </authorList>
    </citation>
    <scope>NUCLEOTIDE SEQUENCE [LARGE SCALE GENOMIC DNA]</scope>
    <source>
        <strain evidence="6">ATCC 11503 / BCRC 21390 / CBS 2605 / JCM 1781 / NBRC 1676 / NRRL YB-4239</strain>
    </source>
</reference>
<evidence type="ECO:0000259" key="4">
    <source>
        <dbReference type="PROSITE" id="PS51194"/>
    </source>
</evidence>
<dbReference type="InterPro" id="IPR001650">
    <property type="entry name" value="Helicase_C-like"/>
</dbReference>
<evidence type="ECO:0000256" key="1">
    <source>
        <dbReference type="ARBA" id="ARBA00022806"/>
    </source>
</evidence>
<dbReference type="PROSITE" id="PS51194">
    <property type="entry name" value="HELICASE_CTER"/>
    <property type="match status" value="1"/>
</dbReference>
<evidence type="ECO:0000259" key="3">
    <source>
        <dbReference type="PROSITE" id="PS51192"/>
    </source>
</evidence>
<dbReference type="Gene3D" id="3.40.50.300">
    <property type="entry name" value="P-loop containing nucleotide triphosphate hydrolases"/>
    <property type="match status" value="2"/>
</dbReference>
<name>A5DU02_LODEL</name>
<dbReference type="GO" id="GO:0036121">
    <property type="term" value="F:double-stranded DNA helicase activity"/>
    <property type="evidence" value="ECO:0007669"/>
    <property type="project" value="TreeGrafter"/>
</dbReference>
<protein>
    <recommendedName>
        <fullName evidence="7">ATP-dependent helicase IRC3</fullName>
    </recommendedName>
</protein>
<dbReference type="InterPro" id="IPR014001">
    <property type="entry name" value="Helicase_ATP-bd"/>
</dbReference>
<keyword evidence="1" id="KW-0347">Helicase</keyword>
<proteinExistence type="predicted"/>
<dbReference type="GO" id="GO:0005524">
    <property type="term" value="F:ATP binding"/>
    <property type="evidence" value="ECO:0007669"/>
    <property type="project" value="InterPro"/>
</dbReference>
<dbReference type="GO" id="GO:0016787">
    <property type="term" value="F:hydrolase activity"/>
    <property type="evidence" value="ECO:0007669"/>
    <property type="project" value="InterPro"/>
</dbReference>
<dbReference type="KEGG" id="lel:PVL30_000807"/>
<dbReference type="GeneID" id="5235340"/>
<feature type="domain" description="Helicase C-terminal" evidence="4">
    <location>
        <begin position="377"/>
        <end position="526"/>
    </location>
</feature>
<dbReference type="FunCoup" id="A5DU02">
    <property type="interactions" value="13"/>
</dbReference>
<dbReference type="GO" id="GO:0005759">
    <property type="term" value="C:mitochondrial matrix"/>
    <property type="evidence" value="ECO:0007669"/>
    <property type="project" value="TreeGrafter"/>
</dbReference>